<dbReference type="AlphaFoldDB" id="A0A1M7ELD1"/>
<dbReference type="Pfam" id="PF10150">
    <property type="entry name" value="RNase_E_G"/>
    <property type="match status" value="1"/>
</dbReference>
<dbReference type="Proteomes" id="UP000184038">
    <property type="component" value="Unassembled WGS sequence"/>
</dbReference>
<keyword evidence="2" id="KW-0479">Metal-binding</keyword>
<evidence type="ECO:0000313" key="7">
    <source>
        <dbReference type="EMBL" id="SHL92602.1"/>
    </source>
</evidence>
<evidence type="ECO:0000256" key="5">
    <source>
        <dbReference type="ARBA" id="ARBA00022884"/>
    </source>
</evidence>
<dbReference type="OrthoDB" id="9804278at2"/>
<dbReference type="EMBL" id="FRCP01000005">
    <property type="protein sequence ID" value="SHL92602.1"/>
    <property type="molecule type" value="Genomic_DNA"/>
</dbReference>
<comment type="cofactor">
    <cofactor evidence="1">
        <name>Mg(2+)</name>
        <dbReference type="ChEBI" id="CHEBI:18420"/>
    </cofactor>
</comment>
<dbReference type="InterPro" id="IPR003029">
    <property type="entry name" value="S1_domain"/>
</dbReference>
<protein>
    <submittedName>
        <fullName evidence="7">Ribonuclease G</fullName>
    </submittedName>
</protein>
<dbReference type="GO" id="GO:0016787">
    <property type="term" value="F:hydrolase activity"/>
    <property type="evidence" value="ECO:0007669"/>
    <property type="project" value="UniProtKB-KW"/>
</dbReference>
<feature type="domain" description="S1 motif" evidence="6">
    <location>
        <begin position="39"/>
        <end position="125"/>
    </location>
</feature>
<dbReference type="GO" id="GO:0006364">
    <property type="term" value="P:rRNA processing"/>
    <property type="evidence" value="ECO:0007669"/>
    <property type="project" value="TreeGrafter"/>
</dbReference>
<dbReference type="InterPro" id="IPR019307">
    <property type="entry name" value="RNA-bd_AU-1/RNase_E/G"/>
</dbReference>
<dbReference type="GO" id="GO:0003723">
    <property type="term" value="F:RNA binding"/>
    <property type="evidence" value="ECO:0007669"/>
    <property type="project" value="UniProtKB-KW"/>
</dbReference>
<evidence type="ECO:0000256" key="3">
    <source>
        <dbReference type="ARBA" id="ARBA00022801"/>
    </source>
</evidence>
<dbReference type="InterPro" id="IPR012340">
    <property type="entry name" value="NA-bd_OB-fold"/>
</dbReference>
<organism evidence="7 8">
    <name type="scientific">Anaerosporobacter mobilis DSM 15930</name>
    <dbReference type="NCBI Taxonomy" id="1120996"/>
    <lineage>
        <taxon>Bacteria</taxon>
        <taxon>Bacillati</taxon>
        <taxon>Bacillota</taxon>
        <taxon>Clostridia</taxon>
        <taxon>Lachnospirales</taxon>
        <taxon>Lachnospiraceae</taxon>
        <taxon>Anaerosporobacter</taxon>
    </lineage>
</organism>
<dbReference type="InterPro" id="IPR004659">
    <property type="entry name" value="RNase_E/G"/>
</dbReference>
<keyword evidence="8" id="KW-1185">Reference proteome</keyword>
<gene>
    <name evidence="7" type="ORF">SAMN02746066_00055</name>
</gene>
<evidence type="ECO:0000256" key="1">
    <source>
        <dbReference type="ARBA" id="ARBA00001946"/>
    </source>
</evidence>
<dbReference type="SUPFAM" id="SSF50249">
    <property type="entry name" value="Nucleic acid-binding proteins"/>
    <property type="match status" value="1"/>
</dbReference>
<reference evidence="7 8" key="1">
    <citation type="submission" date="2016-11" db="EMBL/GenBank/DDBJ databases">
        <authorList>
            <person name="Jaros S."/>
            <person name="Januszkiewicz K."/>
            <person name="Wedrychowicz H."/>
        </authorList>
    </citation>
    <scope>NUCLEOTIDE SEQUENCE [LARGE SCALE GENOMIC DNA]</scope>
    <source>
        <strain evidence="7 8">DSM 15930</strain>
    </source>
</reference>
<dbReference type="GO" id="GO:0046872">
    <property type="term" value="F:metal ion binding"/>
    <property type="evidence" value="ECO:0007669"/>
    <property type="project" value="UniProtKB-KW"/>
</dbReference>
<evidence type="ECO:0000313" key="8">
    <source>
        <dbReference type="Proteomes" id="UP000184038"/>
    </source>
</evidence>
<dbReference type="Gene3D" id="2.40.50.140">
    <property type="entry name" value="Nucleic acid-binding proteins"/>
    <property type="match status" value="1"/>
</dbReference>
<proteinExistence type="predicted"/>
<keyword evidence="4" id="KW-0460">Magnesium</keyword>
<dbReference type="RefSeq" id="WP_073281580.1">
    <property type="nucleotide sequence ID" value="NZ_FRCP01000005.1"/>
</dbReference>
<evidence type="ECO:0000259" key="6">
    <source>
        <dbReference type="PROSITE" id="PS50126"/>
    </source>
</evidence>
<dbReference type="PANTHER" id="PTHR30001">
    <property type="entry name" value="RIBONUCLEASE"/>
    <property type="match status" value="1"/>
</dbReference>
<keyword evidence="5" id="KW-0694">RNA-binding</keyword>
<evidence type="ECO:0000256" key="2">
    <source>
        <dbReference type="ARBA" id="ARBA00022723"/>
    </source>
</evidence>
<dbReference type="PANTHER" id="PTHR30001:SF0">
    <property type="entry name" value="RIBONUCLEASE G"/>
    <property type="match status" value="1"/>
</dbReference>
<dbReference type="PROSITE" id="PS50126">
    <property type="entry name" value="S1"/>
    <property type="match status" value="1"/>
</dbReference>
<dbReference type="STRING" id="1120996.SAMN02746066_00055"/>
<dbReference type="GO" id="GO:0004540">
    <property type="term" value="F:RNA nuclease activity"/>
    <property type="evidence" value="ECO:0007669"/>
    <property type="project" value="InterPro"/>
</dbReference>
<evidence type="ECO:0000256" key="4">
    <source>
        <dbReference type="ARBA" id="ARBA00022842"/>
    </source>
</evidence>
<dbReference type="GO" id="GO:0005737">
    <property type="term" value="C:cytoplasm"/>
    <property type="evidence" value="ECO:0007669"/>
    <property type="project" value="TreeGrafter"/>
</dbReference>
<keyword evidence="3" id="KW-0378">Hydrolase</keyword>
<sequence>MNNKLVLTTKENRIISSLIEDNEFVQLRVDSMDSDSLLGNIYVGKVKNIVKNINAAFIEIADGVMCYYSLEENKYPIYVKDKKSDRLVMGDEILVQIEKENIKTKAPVATCHLNFTGKYVVLTHGKTKVGVSSKITSDKEKKRLREILSSYKNSEYGFIIRTNAEGASEEILRGEIETLIKRYEEITVFGVHRSAFSLVYKTPSAYLCDIRDGYANALTEIVTDDQLIFTQIKEYLETYQEEDLDKLRLYQDDQIKLSAVYNIDKRLDEATREHVWLKSGAYLVIQHTEAFNVIDVNTGKAIAGKKKAQETFLKINLEAAREAARQIRLRNLSGIIIIDFIDLLDKKDQEILMRELTDLFRKDPVKTTVVDITALNLVEITRKKVRKPLHEQMK</sequence>
<accession>A0A1M7ELD1</accession>
<dbReference type="CDD" id="cd04453">
    <property type="entry name" value="S1_RNase_E"/>
    <property type="match status" value="1"/>
</dbReference>
<name>A0A1M7ELD1_9FIRM</name>